<proteinExistence type="predicted"/>
<dbReference type="OrthoDB" id="8527613at2"/>
<evidence type="ECO:0000313" key="1">
    <source>
        <dbReference type="EMBL" id="RQP22192.1"/>
    </source>
</evidence>
<dbReference type="AlphaFoldDB" id="A0A3N7ITM7"/>
<reference evidence="1 2" key="1">
    <citation type="submission" date="2018-08" db="EMBL/GenBank/DDBJ databases">
        <authorList>
            <person name="Khan S.A."/>
            <person name="Jeon C.O."/>
            <person name="Chun B.H."/>
            <person name="Jeong S.E."/>
        </authorList>
    </citation>
    <scope>NUCLEOTIDE SEQUENCE [LARGE SCALE GENOMIC DNA]</scope>
    <source>
        <strain evidence="1 2">S-16</strain>
    </source>
</reference>
<evidence type="ECO:0000313" key="2">
    <source>
        <dbReference type="Proteomes" id="UP000267464"/>
    </source>
</evidence>
<dbReference type="Proteomes" id="UP000267464">
    <property type="component" value="Unassembled WGS sequence"/>
</dbReference>
<dbReference type="EMBL" id="QUSW01000008">
    <property type="protein sequence ID" value="RQP22192.1"/>
    <property type="molecule type" value="Genomic_DNA"/>
</dbReference>
<accession>A0A3N7ITM7</accession>
<dbReference type="RefSeq" id="WP_124543038.1">
    <property type="nucleotide sequence ID" value="NZ_QUSW01000008.1"/>
</dbReference>
<protein>
    <submittedName>
        <fullName evidence="1">DUF4936 family protein</fullName>
    </submittedName>
</protein>
<organism evidence="1 2">
    <name type="scientific">Piscinibacter terrae</name>
    <dbReference type="NCBI Taxonomy" id="2496871"/>
    <lineage>
        <taxon>Bacteria</taxon>
        <taxon>Pseudomonadati</taxon>
        <taxon>Pseudomonadota</taxon>
        <taxon>Betaproteobacteria</taxon>
        <taxon>Burkholderiales</taxon>
        <taxon>Sphaerotilaceae</taxon>
        <taxon>Piscinibacter</taxon>
    </lineage>
</organism>
<dbReference type="Pfam" id="PF16290">
    <property type="entry name" value="DUF4936"/>
    <property type="match status" value="1"/>
</dbReference>
<name>A0A3N7ITM7_9BURK</name>
<dbReference type="InterPro" id="IPR032556">
    <property type="entry name" value="DUF4936"/>
</dbReference>
<keyword evidence="2" id="KW-1185">Reference proteome</keyword>
<gene>
    <name evidence="1" type="ORF">DZC73_24650</name>
</gene>
<reference evidence="1 2" key="2">
    <citation type="submission" date="2018-12" db="EMBL/GenBank/DDBJ databases">
        <title>Rhizobacter gummiphilus sp. nov., a rubber-degrading bacterium isolated from the soil of a botanical garden in Japan.</title>
        <authorList>
            <person name="Shunsuke S.S."/>
        </authorList>
    </citation>
    <scope>NUCLEOTIDE SEQUENCE [LARGE SCALE GENOMIC DNA]</scope>
    <source>
        <strain evidence="1 2">S-16</strain>
    </source>
</reference>
<sequence>MRDLFIYYRIEVASAPFALAAAQAMQHRLREKHPQLAVRLLRRPDEPASSTTPTTLQTWMETYSLTGTGITPELQAEIEQAASELKAYIVGERHTEIFVPCAS</sequence>
<comment type="caution">
    <text evidence="1">The sequence shown here is derived from an EMBL/GenBank/DDBJ whole genome shotgun (WGS) entry which is preliminary data.</text>
</comment>